<dbReference type="Pfam" id="PF13609">
    <property type="entry name" value="Porin_4"/>
    <property type="match status" value="1"/>
</dbReference>
<gene>
    <name evidence="6" type="ORF">DLR72_03240</name>
</gene>
<dbReference type="CDD" id="cd00342">
    <property type="entry name" value="gram_neg_porins"/>
    <property type="match status" value="1"/>
</dbReference>
<evidence type="ECO:0000259" key="5">
    <source>
        <dbReference type="Pfam" id="PF13609"/>
    </source>
</evidence>
<name>A0ABD7FYY1_9VIBR</name>
<evidence type="ECO:0000313" key="6">
    <source>
        <dbReference type="EMBL" id="RBM71705.1"/>
    </source>
</evidence>
<dbReference type="InterPro" id="IPR050298">
    <property type="entry name" value="Gram-neg_bact_OMP"/>
</dbReference>
<keyword evidence="3" id="KW-0472">Membrane</keyword>
<dbReference type="EMBL" id="QKKU01000014">
    <property type="protein sequence ID" value="RBM71705.1"/>
    <property type="molecule type" value="Genomic_DNA"/>
</dbReference>
<dbReference type="Gene3D" id="2.40.160.10">
    <property type="entry name" value="Porin"/>
    <property type="match status" value="1"/>
</dbReference>
<evidence type="ECO:0000256" key="3">
    <source>
        <dbReference type="ARBA" id="ARBA00023136"/>
    </source>
</evidence>
<dbReference type="RefSeq" id="WP_113610018.1">
    <property type="nucleotide sequence ID" value="NZ_CAWQMY010000046.1"/>
</dbReference>
<feature type="chain" id="PRO_5044850499" evidence="4">
    <location>
        <begin position="20"/>
        <end position="341"/>
    </location>
</feature>
<feature type="domain" description="Porin" evidence="5">
    <location>
        <begin position="7"/>
        <end position="316"/>
    </location>
</feature>
<reference evidence="6 7" key="1">
    <citation type="submission" date="2018-06" db="EMBL/GenBank/DDBJ databases">
        <title>Draft genome sequences of nine Vibrio sp. clinical isolates from across the United States representing the closest known relative of Vibrio cholerae.</title>
        <authorList>
            <person name="Islam M.T."/>
            <person name="Liang K."/>
            <person name="Im M.S."/>
            <person name="Winkjer J."/>
            <person name="Busby S."/>
            <person name="Batra D."/>
            <person name="Rowe L."/>
            <person name="Tarr C.L."/>
            <person name="Boucher Y."/>
        </authorList>
    </citation>
    <scope>NUCLEOTIDE SEQUENCE [LARGE SCALE GENOMIC DNA]</scope>
    <source>
        <strain evidence="6 7">2017V-1110</strain>
    </source>
</reference>
<evidence type="ECO:0000313" key="7">
    <source>
        <dbReference type="Proteomes" id="UP000252199"/>
    </source>
</evidence>
<dbReference type="PANTHER" id="PTHR34501">
    <property type="entry name" value="PROTEIN YDDL-RELATED"/>
    <property type="match status" value="1"/>
</dbReference>
<dbReference type="InterPro" id="IPR023614">
    <property type="entry name" value="Porin_dom_sf"/>
</dbReference>
<dbReference type="SUPFAM" id="SSF56935">
    <property type="entry name" value="Porins"/>
    <property type="match status" value="1"/>
</dbReference>
<organism evidence="6 7">
    <name type="scientific">Vibrio paracholerae</name>
    <dbReference type="NCBI Taxonomy" id="650003"/>
    <lineage>
        <taxon>Bacteria</taxon>
        <taxon>Pseudomonadati</taxon>
        <taxon>Pseudomonadota</taxon>
        <taxon>Gammaproteobacteria</taxon>
        <taxon>Vibrionales</taxon>
        <taxon>Vibrionaceae</taxon>
        <taxon>Vibrio</taxon>
    </lineage>
</organism>
<feature type="signal peptide" evidence="4">
    <location>
        <begin position="1"/>
        <end position="19"/>
    </location>
</feature>
<sequence length="341" mass="37425">MKKTLLALAVLAAAGSVNAAEVFKSDEGSVDFYGQLRPVLKFTDSNDHEAELNTSSSRMGVKGVYLLNDSVKLLGEVEVGVAIGANKATKDEGGEKEDDKVFVRRHIFGIDMGDYGVVRIGKEGTWADDVYFADYSYFFGGFAAETGYGHAWNNDSQIKYAYTADNFWVKAGYAFGEKDSNEEIREMFVGTTVGDLSLHAGVMSTDNKISTSNTDTETLSFELTGEYALGEHTIGLSYYRASKDDNNAKSTVESDYITLAGMFAVADKTTLYAGYEYLMEDSDVVGTVDADSSVSYLGLEYKFSKWARVFAEVGYTFEGTSFDNKETDDAVDFGLGARFYW</sequence>
<evidence type="ECO:0000256" key="1">
    <source>
        <dbReference type="ARBA" id="ARBA00004571"/>
    </source>
</evidence>
<comment type="subcellular location">
    <subcellularLocation>
        <location evidence="1">Cell outer membrane</location>
        <topology evidence="1">Multi-pass membrane protein</topology>
    </subcellularLocation>
</comment>
<accession>A0ABD7FYY1</accession>
<evidence type="ECO:0000256" key="2">
    <source>
        <dbReference type="ARBA" id="ARBA00022729"/>
    </source>
</evidence>
<dbReference type="AlphaFoldDB" id="A0ABD7FYY1"/>
<comment type="caution">
    <text evidence="6">The sequence shown here is derived from an EMBL/GenBank/DDBJ whole genome shotgun (WGS) entry which is preliminary data.</text>
</comment>
<dbReference type="GO" id="GO:0009279">
    <property type="term" value="C:cell outer membrane"/>
    <property type="evidence" value="ECO:0007669"/>
    <property type="project" value="UniProtKB-SubCell"/>
</dbReference>
<keyword evidence="2 4" id="KW-0732">Signal</keyword>
<evidence type="ECO:0000256" key="4">
    <source>
        <dbReference type="SAM" id="SignalP"/>
    </source>
</evidence>
<dbReference type="InterPro" id="IPR033900">
    <property type="entry name" value="Gram_neg_porin_domain"/>
</dbReference>
<proteinExistence type="predicted"/>
<dbReference type="Proteomes" id="UP000252199">
    <property type="component" value="Unassembled WGS sequence"/>
</dbReference>
<dbReference type="PANTHER" id="PTHR34501:SF2">
    <property type="entry name" value="OUTER MEMBRANE PORIN F-RELATED"/>
    <property type="match status" value="1"/>
</dbReference>
<protein>
    <submittedName>
        <fullName evidence="6">Porin</fullName>
    </submittedName>
</protein>